<comment type="similarity">
    <text evidence="1">Belongs to the ABC transporter superfamily.</text>
</comment>
<sequence>MNDSNWAIETRELVKRFGRKLAVDHLDLQVPPGTVYAFLGRNGAGKTSTIRILLNLLDRTGGEAYVLGMDPRRHDFEIKRRVGYVAEAQKMYDWMTVSQIIWFCSGFYRTWDQQFAEELLRSLELPREEKLRNLSRGTQAKVALLLAMAHRPELLILDEPTAGLDVMVRRDFLEGVIELIQQEGRTVFFSSHLVHEVERVADWVGIIEQGRLMLSARLDDLKSSVKRLVLSFPDGAPAAILVDGLLSLETAGRQARLTVRDYSEETMAQAKRHQPQSIEVEDLSLEDIFVALVGEGA</sequence>
<dbReference type="Gene3D" id="3.40.50.300">
    <property type="entry name" value="P-loop containing nucleotide triphosphate hydrolases"/>
    <property type="match status" value="1"/>
</dbReference>
<dbReference type="GO" id="GO:0005524">
    <property type="term" value="F:ATP binding"/>
    <property type="evidence" value="ECO:0007669"/>
    <property type="project" value="UniProtKB-KW"/>
</dbReference>
<dbReference type="Proteomes" id="UP000052020">
    <property type="component" value="Unassembled WGS sequence"/>
</dbReference>
<dbReference type="GO" id="GO:0016887">
    <property type="term" value="F:ATP hydrolysis activity"/>
    <property type="evidence" value="ECO:0007669"/>
    <property type="project" value="InterPro"/>
</dbReference>
<dbReference type="PANTHER" id="PTHR42711:SF5">
    <property type="entry name" value="ABC TRANSPORTER ATP-BINDING PROTEIN NATA"/>
    <property type="match status" value="1"/>
</dbReference>
<dbReference type="Pfam" id="PF00005">
    <property type="entry name" value="ABC_tran"/>
    <property type="match status" value="1"/>
</dbReference>
<dbReference type="InterPro" id="IPR003593">
    <property type="entry name" value="AAA+_ATPase"/>
</dbReference>
<protein>
    <recommendedName>
        <fullName evidence="5">ABC transporter domain-containing protein</fullName>
    </recommendedName>
</protein>
<dbReference type="SUPFAM" id="SSF52540">
    <property type="entry name" value="P-loop containing nucleoside triphosphate hydrolases"/>
    <property type="match status" value="1"/>
</dbReference>
<dbReference type="CDD" id="cd03230">
    <property type="entry name" value="ABC_DR_subfamily_A"/>
    <property type="match status" value="1"/>
</dbReference>
<keyword evidence="3" id="KW-0547">Nucleotide-binding</keyword>
<feature type="domain" description="ABC transporter" evidence="5">
    <location>
        <begin position="8"/>
        <end position="234"/>
    </location>
</feature>
<evidence type="ECO:0000313" key="7">
    <source>
        <dbReference type="Proteomes" id="UP000052020"/>
    </source>
</evidence>
<dbReference type="SMART" id="SM00382">
    <property type="entry name" value="AAA"/>
    <property type="match status" value="1"/>
</dbReference>
<dbReference type="PROSITE" id="PS50893">
    <property type="entry name" value="ABC_TRANSPORTER_2"/>
    <property type="match status" value="1"/>
</dbReference>
<evidence type="ECO:0000256" key="2">
    <source>
        <dbReference type="ARBA" id="ARBA00022448"/>
    </source>
</evidence>
<dbReference type="EMBL" id="LIZY01000137">
    <property type="protein sequence ID" value="KPJ61958.1"/>
    <property type="molecule type" value="Genomic_DNA"/>
</dbReference>
<evidence type="ECO:0000259" key="5">
    <source>
        <dbReference type="PROSITE" id="PS50893"/>
    </source>
</evidence>
<gene>
    <name evidence="6" type="ORF">AMK68_05495</name>
</gene>
<keyword evidence="4" id="KW-0067">ATP-binding</keyword>
<dbReference type="InterPro" id="IPR050763">
    <property type="entry name" value="ABC_transporter_ATP-binding"/>
</dbReference>
<comment type="caution">
    <text evidence="6">The sequence shown here is derived from an EMBL/GenBank/DDBJ whole genome shotgun (WGS) entry which is preliminary data.</text>
</comment>
<evidence type="ECO:0000256" key="4">
    <source>
        <dbReference type="ARBA" id="ARBA00022840"/>
    </source>
</evidence>
<dbReference type="AlphaFoldDB" id="A0A0S7XHT6"/>
<reference evidence="6 7" key="1">
    <citation type="journal article" date="2015" name="Microbiome">
        <title>Genomic resolution of linkages in carbon, nitrogen, and sulfur cycling among widespread estuary sediment bacteria.</title>
        <authorList>
            <person name="Baker B.J."/>
            <person name="Lazar C.S."/>
            <person name="Teske A.P."/>
            <person name="Dick G.J."/>
        </authorList>
    </citation>
    <scope>NUCLEOTIDE SEQUENCE [LARGE SCALE GENOMIC DNA]</scope>
    <source>
        <strain evidence="6">DG_56</strain>
    </source>
</reference>
<dbReference type="InterPro" id="IPR003439">
    <property type="entry name" value="ABC_transporter-like_ATP-bd"/>
</dbReference>
<evidence type="ECO:0000256" key="3">
    <source>
        <dbReference type="ARBA" id="ARBA00022741"/>
    </source>
</evidence>
<dbReference type="PANTHER" id="PTHR42711">
    <property type="entry name" value="ABC TRANSPORTER ATP-BINDING PROTEIN"/>
    <property type="match status" value="1"/>
</dbReference>
<keyword evidence="2" id="KW-0813">Transport</keyword>
<dbReference type="InterPro" id="IPR027417">
    <property type="entry name" value="P-loop_NTPase"/>
</dbReference>
<proteinExistence type="inferred from homology"/>
<evidence type="ECO:0000313" key="6">
    <source>
        <dbReference type="EMBL" id="KPJ61958.1"/>
    </source>
</evidence>
<accession>A0A0S7XHT6</accession>
<organism evidence="6 7">
    <name type="scientific">candidate division KD3-62 bacterium DG_56</name>
    <dbReference type="NCBI Taxonomy" id="1704032"/>
    <lineage>
        <taxon>Bacteria</taxon>
        <taxon>candidate division KD3-62</taxon>
    </lineage>
</organism>
<evidence type="ECO:0000256" key="1">
    <source>
        <dbReference type="ARBA" id="ARBA00005417"/>
    </source>
</evidence>
<name>A0A0S7XHT6_9BACT</name>